<keyword evidence="2" id="KW-1185">Reference proteome</keyword>
<evidence type="ECO:0000313" key="2">
    <source>
        <dbReference type="Proteomes" id="UP000828048"/>
    </source>
</evidence>
<dbReference type="Proteomes" id="UP000828048">
    <property type="component" value="Chromosome 7"/>
</dbReference>
<evidence type="ECO:0000313" key="1">
    <source>
        <dbReference type="EMBL" id="KAH7849257.1"/>
    </source>
</evidence>
<protein>
    <submittedName>
        <fullName evidence="1">Uncharacterized protein</fullName>
    </submittedName>
</protein>
<accession>A0ACB7Y6T0</accession>
<name>A0ACB7Y6T0_9ERIC</name>
<gene>
    <name evidence="1" type="ORF">Vadar_015330</name>
</gene>
<dbReference type="EMBL" id="CM037157">
    <property type="protein sequence ID" value="KAH7849257.1"/>
    <property type="molecule type" value="Genomic_DNA"/>
</dbReference>
<sequence>MEPSSNQLPDLSLSIKFNPTTSSLTTELSLAPPSAATTFSGGHGSFTDDQEPLRNCNVSLSDVSDGLKLQPAVHNRNHSHSPTSPYFSSCLLDTTSALTNMPNRSFPYPNLLGVTSFSEISSHNHSQSNNYRYGLGSLDSLSHETQIHRLMRSRSLPKLPLRRCTRAARMRWTTSLHARFVHAVELRGGLERMINLHHSQLPHQTSAIMNNITEKMP</sequence>
<proteinExistence type="predicted"/>
<reference evidence="1 2" key="1">
    <citation type="journal article" date="2021" name="Hortic Res">
        <title>High-quality reference genome and annotation aids understanding of berry development for evergreen blueberry (Vaccinium darrowii).</title>
        <authorList>
            <person name="Yu J."/>
            <person name="Hulse-Kemp A.M."/>
            <person name="Babiker E."/>
            <person name="Staton M."/>
        </authorList>
    </citation>
    <scope>NUCLEOTIDE SEQUENCE [LARGE SCALE GENOMIC DNA]</scope>
    <source>
        <strain evidence="2">cv. NJ 8807/NJ 8810</strain>
        <tissue evidence="1">Young leaf</tissue>
    </source>
</reference>
<comment type="caution">
    <text evidence="1">The sequence shown here is derived from an EMBL/GenBank/DDBJ whole genome shotgun (WGS) entry which is preliminary data.</text>
</comment>
<organism evidence="1 2">
    <name type="scientific">Vaccinium darrowii</name>
    <dbReference type="NCBI Taxonomy" id="229202"/>
    <lineage>
        <taxon>Eukaryota</taxon>
        <taxon>Viridiplantae</taxon>
        <taxon>Streptophyta</taxon>
        <taxon>Embryophyta</taxon>
        <taxon>Tracheophyta</taxon>
        <taxon>Spermatophyta</taxon>
        <taxon>Magnoliopsida</taxon>
        <taxon>eudicotyledons</taxon>
        <taxon>Gunneridae</taxon>
        <taxon>Pentapetalae</taxon>
        <taxon>asterids</taxon>
        <taxon>Ericales</taxon>
        <taxon>Ericaceae</taxon>
        <taxon>Vaccinioideae</taxon>
        <taxon>Vaccinieae</taxon>
        <taxon>Vaccinium</taxon>
    </lineage>
</organism>